<dbReference type="Proteomes" id="UP001360560">
    <property type="component" value="Unassembled WGS sequence"/>
</dbReference>
<dbReference type="PANTHER" id="PTHR16255">
    <property type="entry name" value="REQUIRED FOR MEIOTIC NUCLEAR DIVISION PROTEIN 1 HOMOLOG"/>
    <property type="match status" value="1"/>
</dbReference>
<evidence type="ECO:0000313" key="3">
    <source>
        <dbReference type="EMBL" id="GMM33937.1"/>
    </source>
</evidence>
<keyword evidence="4" id="KW-1185">Reference proteome</keyword>
<dbReference type="Pfam" id="PF02582">
    <property type="entry name" value="DUF155"/>
    <property type="match status" value="1"/>
</dbReference>
<dbReference type="AlphaFoldDB" id="A0AAV5QH34"/>
<reference evidence="3 4" key="1">
    <citation type="journal article" date="2023" name="Elife">
        <title>Identification of key yeast species and microbe-microbe interactions impacting larval growth of Drosophila in the wild.</title>
        <authorList>
            <person name="Mure A."/>
            <person name="Sugiura Y."/>
            <person name="Maeda R."/>
            <person name="Honda K."/>
            <person name="Sakurai N."/>
            <person name="Takahashi Y."/>
            <person name="Watada M."/>
            <person name="Katoh T."/>
            <person name="Gotoh A."/>
            <person name="Gotoh Y."/>
            <person name="Taniguchi I."/>
            <person name="Nakamura K."/>
            <person name="Hayashi T."/>
            <person name="Katayama T."/>
            <person name="Uemura T."/>
            <person name="Hattori Y."/>
        </authorList>
    </citation>
    <scope>NUCLEOTIDE SEQUENCE [LARGE SCALE GENOMIC DNA]</scope>
    <source>
        <strain evidence="3 4">SC-9</strain>
    </source>
</reference>
<comment type="caution">
    <text evidence="3">The sequence shown here is derived from an EMBL/GenBank/DDBJ whole genome shotgun (WGS) entry which is preliminary data.</text>
</comment>
<dbReference type="InterPro" id="IPR003734">
    <property type="entry name" value="DUF155"/>
</dbReference>
<organism evidence="3 4">
    <name type="scientific">Saccharomycopsis crataegensis</name>
    <dbReference type="NCBI Taxonomy" id="43959"/>
    <lineage>
        <taxon>Eukaryota</taxon>
        <taxon>Fungi</taxon>
        <taxon>Dikarya</taxon>
        <taxon>Ascomycota</taxon>
        <taxon>Saccharomycotina</taxon>
        <taxon>Saccharomycetes</taxon>
        <taxon>Saccharomycopsidaceae</taxon>
        <taxon>Saccharomycopsis</taxon>
    </lineage>
</organism>
<feature type="domain" description="DUF155" evidence="2">
    <location>
        <begin position="144"/>
        <end position="349"/>
    </location>
</feature>
<evidence type="ECO:0000256" key="1">
    <source>
        <dbReference type="ARBA" id="ARBA00008306"/>
    </source>
</evidence>
<dbReference type="GO" id="GO:0005739">
    <property type="term" value="C:mitochondrion"/>
    <property type="evidence" value="ECO:0007669"/>
    <property type="project" value="UniProtKB-ARBA"/>
</dbReference>
<name>A0AAV5QH34_9ASCO</name>
<protein>
    <submittedName>
        <fullName evidence="3">Mrx10 protein</fullName>
    </submittedName>
</protein>
<sequence>MLKLVCRRSLSPVTAFPLTSRPLLRMLQIYSNRQLTTSSSQATKSIQAVKLPKASNITPITRALRRSKKKDITDYHQSLLPCTTITTCEAYDLAKVIALLHSKGYKDASFLIPQEAVHLTFPNFDNQNLASNHRHYNELGFDILILVNGSVVAWGFDENFLNNNFLSLVEKARVNPYKASESEDMDFVMVNIAQKNSHNKEALDESAAVFANDTKSAHNNSSRSGMDNDVMMINADNDNQQLLDKAAFSFGLTRSTKLAILESLFERCVEQTRQNTLDFYKGFSKKSKMKQHKETLKLIGQLLLIRGELNLYSELIDTPDLYWSEPNLESLYKKVSKNLDIVPRIEILNKKLDYATEESRIILATLNEDKASKLEWIIIYLILIEVCFELFHFYERYSLDQKVNEIEHASKEVATVD</sequence>
<dbReference type="InterPro" id="IPR051624">
    <property type="entry name" value="RMD1/Sad1-interacting"/>
</dbReference>
<dbReference type="PANTHER" id="PTHR16255:SF1">
    <property type="entry name" value="REQUIRED FOR MEIOTIC NUCLEAR DIVISION PROTEIN 1 HOMOLOG"/>
    <property type="match status" value="1"/>
</dbReference>
<dbReference type="GO" id="GO:0070131">
    <property type="term" value="P:positive regulation of mitochondrial translation"/>
    <property type="evidence" value="ECO:0007669"/>
    <property type="project" value="TreeGrafter"/>
</dbReference>
<dbReference type="RefSeq" id="XP_064850937.1">
    <property type="nucleotide sequence ID" value="XM_064994865.1"/>
</dbReference>
<comment type="similarity">
    <text evidence="1">Belongs to the RMD1/sif2 family.</text>
</comment>
<gene>
    <name evidence="3" type="ORF">DASC09_012620</name>
</gene>
<dbReference type="GeneID" id="90071916"/>
<evidence type="ECO:0000259" key="2">
    <source>
        <dbReference type="Pfam" id="PF02582"/>
    </source>
</evidence>
<evidence type="ECO:0000313" key="4">
    <source>
        <dbReference type="Proteomes" id="UP001360560"/>
    </source>
</evidence>
<dbReference type="EMBL" id="BTFZ01000002">
    <property type="protein sequence ID" value="GMM33937.1"/>
    <property type="molecule type" value="Genomic_DNA"/>
</dbReference>
<proteinExistence type="inferred from homology"/>
<accession>A0AAV5QH34</accession>